<feature type="transmembrane region" description="Helical" evidence="6">
    <location>
        <begin position="155"/>
        <end position="173"/>
    </location>
</feature>
<evidence type="ECO:0000313" key="8">
    <source>
        <dbReference type="Proteomes" id="UP000192277"/>
    </source>
</evidence>
<feature type="transmembrane region" description="Helical" evidence="6">
    <location>
        <begin position="262"/>
        <end position="282"/>
    </location>
</feature>
<evidence type="ECO:0000256" key="6">
    <source>
        <dbReference type="SAM" id="Phobius"/>
    </source>
</evidence>
<keyword evidence="5 6" id="KW-0472">Membrane</keyword>
<proteinExistence type="predicted"/>
<sequence length="564" mass="60783">MSLFVKKPLDSLLNEAKDSSGHTLKKTLGAWALVALGIGAIIGAGLFSITGGAAANQAGPAITISFIVAALGCAFAGLCYAEFSSMIPVAGSAYTYSYATMGEFVAWIIGWDLVLEYAVGAATVSISWSRYLVKFLHGFNIDLPVSMTAGPWDHGVINVPAVFVVILMSLLLVKGTRESATINAIIVALKVTVVLIFIFLGWKYINTANYTPYIPENTGTFGEFGFSGIIRAAAIVFFAYIGFDAVSTAAQEAKNPKKDMPWGILGSLAICTVLYILFAHVMTGVTSYTTFRGQDGIAPVAVAIDHMGKADAAGVIHADYPWLNKAIVLAILAGYMSVILVMLMGQSRVFFSMSKDGLMPKVFSEVHPKFRTPAKNNLLFLFFVSLFAAFVPARVVGEMTSIGTLFAFILVCIGVVIMRKTMPNAPRAFKTPWVPLVPFLGVFTCLFMMVFLPLDTWIRLFVWMILGLDIYLAYGVRHSILSSKSPETIPQGNKIGGICGLTLSVVLGIIAYAHHVLTLKEAAEAIAKHVKPEDVPGDNGLFYFSLAFALLHVGIFGAKLFKKK</sequence>
<feature type="transmembrane region" description="Helical" evidence="6">
    <location>
        <begin position="378"/>
        <end position="396"/>
    </location>
</feature>
<feature type="transmembrane region" description="Helical" evidence="6">
    <location>
        <begin position="104"/>
        <end position="128"/>
    </location>
</feature>
<dbReference type="Pfam" id="PF13520">
    <property type="entry name" value="AA_permease_2"/>
    <property type="match status" value="1"/>
</dbReference>
<comment type="caution">
    <text evidence="7">The sequence shown here is derived from an EMBL/GenBank/DDBJ whole genome shotgun (WGS) entry which is preliminary data.</text>
</comment>
<dbReference type="EMBL" id="LWBO01000026">
    <property type="protein sequence ID" value="OQP44352.1"/>
    <property type="molecule type" value="Genomic_DNA"/>
</dbReference>
<evidence type="ECO:0000256" key="2">
    <source>
        <dbReference type="ARBA" id="ARBA00022448"/>
    </source>
</evidence>
<dbReference type="RefSeq" id="WP_014216607.1">
    <property type="nucleotide sequence ID" value="NZ_LWBO01000026.1"/>
</dbReference>
<dbReference type="PIRSF" id="PIRSF006060">
    <property type="entry name" value="AA_transporter"/>
    <property type="match status" value="1"/>
</dbReference>
<feature type="transmembrane region" description="Helical" evidence="6">
    <location>
        <begin position="28"/>
        <end position="49"/>
    </location>
</feature>
<evidence type="ECO:0000256" key="5">
    <source>
        <dbReference type="ARBA" id="ARBA00023136"/>
    </source>
</evidence>
<accession>A0ABX3NS72</accession>
<protein>
    <submittedName>
        <fullName evidence="7">Amino acid permease</fullName>
    </submittedName>
</protein>
<feature type="transmembrane region" description="Helical" evidence="6">
    <location>
        <begin position="326"/>
        <end position="345"/>
    </location>
</feature>
<dbReference type="Gene3D" id="1.20.1740.10">
    <property type="entry name" value="Amino acid/polyamine transporter I"/>
    <property type="match status" value="1"/>
</dbReference>
<comment type="subcellular location">
    <subcellularLocation>
        <location evidence="1">Membrane</location>
        <topology evidence="1">Multi-pass membrane protein</topology>
    </subcellularLocation>
</comment>
<feature type="transmembrane region" description="Helical" evidence="6">
    <location>
        <begin position="185"/>
        <end position="205"/>
    </location>
</feature>
<evidence type="ECO:0000256" key="4">
    <source>
        <dbReference type="ARBA" id="ARBA00022989"/>
    </source>
</evidence>
<feature type="transmembrane region" description="Helical" evidence="6">
    <location>
        <begin position="541"/>
        <end position="561"/>
    </location>
</feature>
<feature type="transmembrane region" description="Helical" evidence="6">
    <location>
        <begin position="61"/>
        <end position="83"/>
    </location>
</feature>
<keyword evidence="2" id="KW-0813">Transport</keyword>
<evidence type="ECO:0000256" key="1">
    <source>
        <dbReference type="ARBA" id="ARBA00004141"/>
    </source>
</evidence>
<evidence type="ECO:0000313" key="7">
    <source>
        <dbReference type="EMBL" id="OQP44352.1"/>
    </source>
</evidence>
<keyword evidence="4 6" id="KW-1133">Transmembrane helix</keyword>
<feature type="transmembrane region" description="Helical" evidence="6">
    <location>
        <begin position="402"/>
        <end position="421"/>
    </location>
</feature>
<feature type="transmembrane region" description="Helical" evidence="6">
    <location>
        <begin position="495"/>
        <end position="513"/>
    </location>
</feature>
<organism evidence="7 8">
    <name type="scientific">Niastella koreensis</name>
    <dbReference type="NCBI Taxonomy" id="354356"/>
    <lineage>
        <taxon>Bacteria</taxon>
        <taxon>Pseudomonadati</taxon>
        <taxon>Bacteroidota</taxon>
        <taxon>Chitinophagia</taxon>
        <taxon>Chitinophagales</taxon>
        <taxon>Chitinophagaceae</taxon>
        <taxon>Niastella</taxon>
    </lineage>
</organism>
<name>A0ABX3NS72_9BACT</name>
<reference evidence="7 8" key="1">
    <citation type="submission" date="2016-04" db="EMBL/GenBank/DDBJ databases">
        <authorList>
            <person name="Chen L."/>
            <person name="Zhuang W."/>
            <person name="Wang G."/>
        </authorList>
    </citation>
    <scope>NUCLEOTIDE SEQUENCE [LARGE SCALE GENOMIC DNA]</scope>
    <source>
        <strain evidence="8">GR20</strain>
    </source>
</reference>
<feature type="transmembrane region" description="Helical" evidence="6">
    <location>
        <begin position="225"/>
        <end position="250"/>
    </location>
</feature>
<feature type="transmembrane region" description="Helical" evidence="6">
    <location>
        <begin position="457"/>
        <end position="474"/>
    </location>
</feature>
<keyword evidence="3 6" id="KW-0812">Transmembrane</keyword>
<dbReference type="Proteomes" id="UP000192277">
    <property type="component" value="Unassembled WGS sequence"/>
</dbReference>
<gene>
    <name evidence="7" type="ORF">A4D02_35020</name>
</gene>
<dbReference type="PANTHER" id="PTHR43243">
    <property type="entry name" value="INNER MEMBRANE TRANSPORTER YGJI-RELATED"/>
    <property type="match status" value="1"/>
</dbReference>
<evidence type="ECO:0000256" key="3">
    <source>
        <dbReference type="ARBA" id="ARBA00022692"/>
    </source>
</evidence>
<dbReference type="PANTHER" id="PTHR43243:SF4">
    <property type="entry name" value="CATIONIC AMINO ACID TRANSPORTER 4"/>
    <property type="match status" value="1"/>
</dbReference>
<dbReference type="InterPro" id="IPR002293">
    <property type="entry name" value="AA/rel_permease1"/>
</dbReference>
<feature type="transmembrane region" description="Helical" evidence="6">
    <location>
        <begin position="433"/>
        <end position="451"/>
    </location>
</feature>
<keyword evidence="8" id="KW-1185">Reference proteome</keyword>